<evidence type="ECO:0000256" key="4">
    <source>
        <dbReference type="ARBA" id="ARBA00022679"/>
    </source>
</evidence>
<dbReference type="CDD" id="cd06557">
    <property type="entry name" value="KPHMT-like"/>
    <property type="match status" value="1"/>
</dbReference>
<dbReference type="UniPathway" id="UPA00028">
    <property type="reaction ID" value="UER00003"/>
</dbReference>
<dbReference type="EC" id="2.1.2.11" evidence="3"/>
<gene>
    <name evidence="6" type="ORF">BDV25DRAFT_130693</name>
</gene>
<evidence type="ECO:0000313" key="7">
    <source>
        <dbReference type="Proteomes" id="UP000325780"/>
    </source>
</evidence>
<dbReference type="EMBL" id="ML742136">
    <property type="protein sequence ID" value="KAE8149077.1"/>
    <property type="molecule type" value="Genomic_DNA"/>
</dbReference>
<keyword evidence="7" id="KW-1185">Reference proteome</keyword>
<proteinExistence type="inferred from homology"/>
<dbReference type="GO" id="GO:0000287">
    <property type="term" value="F:magnesium ion binding"/>
    <property type="evidence" value="ECO:0007669"/>
    <property type="project" value="TreeGrafter"/>
</dbReference>
<evidence type="ECO:0000256" key="3">
    <source>
        <dbReference type="ARBA" id="ARBA00012618"/>
    </source>
</evidence>
<dbReference type="InterPro" id="IPR003700">
    <property type="entry name" value="Pantoate_hydroxy_MeTrfase"/>
</dbReference>
<reference evidence="6 7" key="1">
    <citation type="submission" date="2019-04" db="EMBL/GenBank/DDBJ databases">
        <title>Friends and foes A comparative genomics study of 23 Aspergillus species from section Flavi.</title>
        <authorList>
            <consortium name="DOE Joint Genome Institute"/>
            <person name="Kjaerbolling I."/>
            <person name="Vesth T."/>
            <person name="Frisvad J.C."/>
            <person name="Nybo J.L."/>
            <person name="Theobald S."/>
            <person name="Kildgaard S."/>
            <person name="Isbrandt T."/>
            <person name="Kuo A."/>
            <person name="Sato A."/>
            <person name="Lyhne E.K."/>
            <person name="Kogle M.E."/>
            <person name="Wiebenga A."/>
            <person name="Kun R.S."/>
            <person name="Lubbers R.J."/>
            <person name="Makela M.R."/>
            <person name="Barry K."/>
            <person name="Chovatia M."/>
            <person name="Clum A."/>
            <person name="Daum C."/>
            <person name="Haridas S."/>
            <person name="He G."/>
            <person name="LaButti K."/>
            <person name="Lipzen A."/>
            <person name="Mondo S."/>
            <person name="Riley R."/>
            <person name="Salamov A."/>
            <person name="Simmons B.A."/>
            <person name="Magnuson J.K."/>
            <person name="Henrissat B."/>
            <person name="Mortensen U.H."/>
            <person name="Larsen T.O."/>
            <person name="Devries R.P."/>
            <person name="Grigoriev I.V."/>
            <person name="Machida M."/>
            <person name="Baker S.E."/>
            <person name="Andersen M.R."/>
        </authorList>
    </citation>
    <scope>NUCLEOTIDE SEQUENCE [LARGE SCALE GENOMIC DNA]</scope>
    <source>
        <strain evidence="6 7">IBT 18842</strain>
    </source>
</reference>
<keyword evidence="4 6" id="KW-0808">Transferase</keyword>
<dbReference type="PANTHER" id="PTHR20881:SF0">
    <property type="entry name" value="3-METHYL-2-OXOBUTANOATE HYDROXYMETHYLTRANSFERASE"/>
    <property type="match status" value="1"/>
</dbReference>
<accession>A0A5N6TS12</accession>
<dbReference type="GO" id="GO:0008168">
    <property type="term" value="F:methyltransferase activity"/>
    <property type="evidence" value="ECO:0007669"/>
    <property type="project" value="UniProtKB-KW"/>
</dbReference>
<dbReference type="Gene3D" id="3.20.20.60">
    <property type="entry name" value="Phosphoenolpyruvate-binding domains"/>
    <property type="match status" value="2"/>
</dbReference>
<name>A0A5N6TS12_ASPAV</name>
<protein>
    <recommendedName>
        <fullName evidence="3">3-methyl-2-oxobutanoate hydroxymethyltransferase</fullName>
        <ecNumber evidence="3">2.1.2.11</ecNumber>
    </recommendedName>
</protein>
<dbReference type="InterPro" id="IPR040442">
    <property type="entry name" value="Pyrv_kinase-like_dom_sf"/>
</dbReference>
<evidence type="ECO:0000313" key="6">
    <source>
        <dbReference type="EMBL" id="KAE8149077.1"/>
    </source>
</evidence>
<evidence type="ECO:0000256" key="5">
    <source>
        <dbReference type="ARBA" id="ARBA00049172"/>
    </source>
</evidence>
<dbReference type="HAMAP" id="MF_00156">
    <property type="entry name" value="PanB"/>
    <property type="match status" value="1"/>
</dbReference>
<dbReference type="AlphaFoldDB" id="A0A5N6TS12"/>
<organism evidence="6 7">
    <name type="scientific">Aspergillus avenaceus</name>
    <dbReference type="NCBI Taxonomy" id="36643"/>
    <lineage>
        <taxon>Eukaryota</taxon>
        <taxon>Fungi</taxon>
        <taxon>Dikarya</taxon>
        <taxon>Ascomycota</taxon>
        <taxon>Pezizomycotina</taxon>
        <taxon>Eurotiomycetes</taxon>
        <taxon>Eurotiomycetidae</taxon>
        <taxon>Eurotiales</taxon>
        <taxon>Aspergillaceae</taxon>
        <taxon>Aspergillus</taxon>
        <taxon>Aspergillus subgen. Circumdati</taxon>
    </lineage>
</organism>
<dbReference type="Pfam" id="PF02548">
    <property type="entry name" value="Pantoate_transf"/>
    <property type="match status" value="2"/>
</dbReference>
<evidence type="ECO:0000256" key="2">
    <source>
        <dbReference type="ARBA" id="ARBA00008676"/>
    </source>
</evidence>
<evidence type="ECO:0000256" key="1">
    <source>
        <dbReference type="ARBA" id="ARBA00005033"/>
    </source>
</evidence>
<dbReference type="PIRSF" id="PIRSF000388">
    <property type="entry name" value="Pantoate_hydroxy_MeTrfase"/>
    <property type="match status" value="1"/>
</dbReference>
<dbReference type="GO" id="GO:0015940">
    <property type="term" value="P:pantothenate biosynthetic process"/>
    <property type="evidence" value="ECO:0007669"/>
    <property type="project" value="UniProtKB-UniPathway"/>
</dbReference>
<dbReference type="OrthoDB" id="425211at2759"/>
<keyword evidence="6" id="KW-0489">Methyltransferase</keyword>
<comment type="catalytic activity">
    <reaction evidence="5">
        <text>(6R)-5,10-methylene-5,6,7,8-tetrahydrofolate + 3-methyl-2-oxobutanoate + H2O = 2-dehydropantoate + (6S)-5,6,7,8-tetrahydrofolate</text>
        <dbReference type="Rhea" id="RHEA:11824"/>
        <dbReference type="ChEBI" id="CHEBI:11561"/>
        <dbReference type="ChEBI" id="CHEBI:11851"/>
        <dbReference type="ChEBI" id="CHEBI:15377"/>
        <dbReference type="ChEBI" id="CHEBI:15636"/>
        <dbReference type="ChEBI" id="CHEBI:57453"/>
        <dbReference type="EC" id="2.1.2.11"/>
    </reaction>
</comment>
<dbReference type="Proteomes" id="UP000325780">
    <property type="component" value="Unassembled WGS sequence"/>
</dbReference>
<dbReference type="SUPFAM" id="SSF51621">
    <property type="entry name" value="Phosphoenolpyruvate/pyruvate domain"/>
    <property type="match status" value="1"/>
</dbReference>
<comment type="similarity">
    <text evidence="2">Belongs to the PanB family.</text>
</comment>
<dbReference type="GO" id="GO:0032259">
    <property type="term" value="P:methylation"/>
    <property type="evidence" value="ECO:0007669"/>
    <property type="project" value="UniProtKB-KW"/>
</dbReference>
<comment type="pathway">
    <text evidence="1">Cofactor biosynthesis; (R)-pantothenate biosynthesis; (R)-pantoate from 3-methyl-2-oxobutanoate: step 1/2.</text>
</comment>
<dbReference type="GO" id="GO:0003864">
    <property type="term" value="F:3-methyl-2-oxobutanoate hydroxymethyltransferase activity"/>
    <property type="evidence" value="ECO:0007669"/>
    <property type="project" value="UniProtKB-EC"/>
</dbReference>
<dbReference type="PANTHER" id="PTHR20881">
    <property type="entry name" value="3-METHYL-2-OXOBUTANOATE HYDROXYMETHYLTRANSFERASE"/>
    <property type="match status" value="1"/>
</dbReference>
<dbReference type="GO" id="GO:0005739">
    <property type="term" value="C:mitochondrion"/>
    <property type="evidence" value="ECO:0007669"/>
    <property type="project" value="TreeGrafter"/>
</dbReference>
<dbReference type="InterPro" id="IPR015813">
    <property type="entry name" value="Pyrv/PenolPyrv_kinase-like_dom"/>
</dbReference>
<sequence length="311" mass="33875">MRTRNAITYTRYHTSASCFPRYSSYSPMGQADTKPRKKVTIQTLRNLYRKGEPIAALTAYDYPSGLVADAAGMVVVLVGDSLAMVAMGMEDTNEVTMEEMLVHCRSVSRAVKSAFLIADLPFGSYEVSPEQAVVSSLKMIKEGGARAAGIPVMAHIGLTPQRQHSLGGFRVQAKSVAGAAQLLRDVIAVQDAGAFMILVEAVPAEVAALITKRLCVPTIGIEAGNGCSEQVLVQGDVVGNFPLGRDLPRFVKTYADVWGEMIRGIGQYRCDVKSSEFPSEFTYNQAFPQQNPTEFQRLVERSAEGNDEPYY</sequence>